<proteinExistence type="predicted"/>
<evidence type="ECO:0000313" key="2">
    <source>
        <dbReference type="Proteomes" id="UP000609064"/>
    </source>
</evidence>
<accession>A0A916YS41</accession>
<keyword evidence="2" id="KW-1185">Reference proteome</keyword>
<name>A0A916YS41_9BACT</name>
<sequence length="249" mass="29584">MFEFIKLINRHNFKMLLRIKLMFCVVFIWGNLFAQDKILKKSNDTLVTKILSIDAQKVQFYSFDDVNKSSKEVLLKDIYKIIWRNGKEYIIDEAFNKQKIIEQPVLTKSEPINVNSEKKEINEKVVLNQKLEQLKYKHFIFLFFYADNKRVNARKINRILKQNDYQTHRYFSEALKERKKGRIIQWVGATLGIFTLLNAGELYQYIGWGIAGYGTILQWQANAEFKNVINLYEEKRLSGQLSIQKLPQR</sequence>
<organism evidence="1 2">
    <name type="scientific">Emticicia aquatilis</name>
    <dbReference type="NCBI Taxonomy" id="1537369"/>
    <lineage>
        <taxon>Bacteria</taxon>
        <taxon>Pseudomonadati</taxon>
        <taxon>Bacteroidota</taxon>
        <taxon>Cytophagia</taxon>
        <taxon>Cytophagales</taxon>
        <taxon>Leadbetterellaceae</taxon>
        <taxon>Emticicia</taxon>
    </lineage>
</organism>
<gene>
    <name evidence="1" type="ORF">GCM10011514_22870</name>
</gene>
<dbReference type="EMBL" id="BMKK01000004">
    <property type="protein sequence ID" value="GGD58288.1"/>
    <property type="molecule type" value="Genomic_DNA"/>
</dbReference>
<dbReference type="AlphaFoldDB" id="A0A916YS41"/>
<reference evidence="1" key="2">
    <citation type="submission" date="2020-09" db="EMBL/GenBank/DDBJ databases">
        <authorList>
            <person name="Sun Q."/>
            <person name="Zhou Y."/>
        </authorList>
    </citation>
    <scope>NUCLEOTIDE SEQUENCE</scope>
    <source>
        <strain evidence="1">CGMCC 1.15958</strain>
    </source>
</reference>
<comment type="caution">
    <text evidence="1">The sequence shown here is derived from an EMBL/GenBank/DDBJ whole genome shotgun (WGS) entry which is preliminary data.</text>
</comment>
<evidence type="ECO:0000313" key="1">
    <source>
        <dbReference type="EMBL" id="GGD58288.1"/>
    </source>
</evidence>
<protein>
    <submittedName>
        <fullName evidence="1">Uncharacterized protein</fullName>
    </submittedName>
</protein>
<reference evidence="1" key="1">
    <citation type="journal article" date="2014" name="Int. J. Syst. Evol. Microbiol.">
        <title>Complete genome sequence of Corynebacterium casei LMG S-19264T (=DSM 44701T), isolated from a smear-ripened cheese.</title>
        <authorList>
            <consortium name="US DOE Joint Genome Institute (JGI-PGF)"/>
            <person name="Walter F."/>
            <person name="Albersmeier A."/>
            <person name="Kalinowski J."/>
            <person name="Ruckert C."/>
        </authorList>
    </citation>
    <scope>NUCLEOTIDE SEQUENCE</scope>
    <source>
        <strain evidence="1">CGMCC 1.15958</strain>
    </source>
</reference>
<dbReference type="Proteomes" id="UP000609064">
    <property type="component" value="Unassembled WGS sequence"/>
</dbReference>